<dbReference type="Gene3D" id="3.40.50.1820">
    <property type="entry name" value="alpha/beta hydrolase"/>
    <property type="match status" value="1"/>
</dbReference>
<accession>A0A167KNA0</accession>
<keyword evidence="4" id="KW-0378">Hydrolase</keyword>
<dbReference type="VEuPathDB" id="FungiDB:PHYBLDRAFT_150657"/>
<reference evidence="6" key="1">
    <citation type="submission" date="2015-06" db="EMBL/GenBank/DDBJ databases">
        <title>Expansion of signal transduction pathways in fungi by whole-genome duplication.</title>
        <authorList>
            <consortium name="DOE Joint Genome Institute"/>
            <person name="Corrochano L.M."/>
            <person name="Kuo A."/>
            <person name="Marcet-Houben M."/>
            <person name="Polaino S."/>
            <person name="Salamov A."/>
            <person name="Villalobos J.M."/>
            <person name="Alvarez M.I."/>
            <person name="Avalos J."/>
            <person name="Benito E.P."/>
            <person name="Benoit I."/>
            <person name="Burger G."/>
            <person name="Camino L.P."/>
            <person name="Canovas D."/>
            <person name="Cerda-Olmedo E."/>
            <person name="Cheng J.-F."/>
            <person name="Dominguez A."/>
            <person name="Elias M."/>
            <person name="Eslava A.P."/>
            <person name="Glaser F."/>
            <person name="Grimwood J."/>
            <person name="Gutierrez G."/>
            <person name="Heitman J."/>
            <person name="Henrissat B."/>
            <person name="Iturriaga E.A."/>
            <person name="Lang B.F."/>
            <person name="Lavin J.L."/>
            <person name="Lee S."/>
            <person name="Li W."/>
            <person name="Lindquist E."/>
            <person name="Lopez-Garcia S."/>
            <person name="Luque E.M."/>
            <person name="Marcos A.T."/>
            <person name="Martin J."/>
            <person name="McCluskey K."/>
            <person name="Medina H.R."/>
            <person name="Miralles-Duran A."/>
            <person name="Miyazaki A."/>
            <person name="Munoz-Torres E."/>
            <person name="Oguiza J.A."/>
            <person name="Ohm R."/>
            <person name="Olmedo M."/>
            <person name="Orejas M."/>
            <person name="Ortiz-Castellanos L."/>
            <person name="Pisabarro A.G."/>
            <person name="Rodriguez-Romero J."/>
            <person name="Ruiz-Herrera J."/>
            <person name="Ruiz-Vazquez R."/>
            <person name="Sanz C."/>
            <person name="Schackwitz W."/>
            <person name="Schmutz J."/>
            <person name="Shahriari M."/>
            <person name="Shelest E."/>
            <person name="Silva-Franco F."/>
            <person name="Soanes D."/>
            <person name="Syed K."/>
            <person name="Tagua V.G."/>
            <person name="Talbot N.J."/>
            <person name="Thon M."/>
            <person name="De vries R.P."/>
            <person name="Wiebenga A."/>
            <person name="Yadav J.S."/>
            <person name="Braun E.L."/>
            <person name="Baker S."/>
            <person name="Garre V."/>
            <person name="Horwitz B."/>
            <person name="Torres-Martinez S."/>
            <person name="Idnurm A."/>
            <person name="Herrera-Estrella A."/>
            <person name="Gabaldon T."/>
            <person name="Grigoriev I.V."/>
        </authorList>
    </citation>
    <scope>NUCLEOTIDE SEQUENCE [LARGE SCALE GENOMIC DNA]</scope>
    <source>
        <strain evidence="6">NRRL 1555(-)</strain>
    </source>
</reference>
<comment type="similarity">
    <text evidence="2">Belongs to the AB hydrolase superfamily. LDAH family.</text>
</comment>
<dbReference type="OrthoDB" id="448051at2759"/>
<evidence type="ECO:0000256" key="4">
    <source>
        <dbReference type="ARBA" id="ARBA00022801"/>
    </source>
</evidence>
<dbReference type="GO" id="GO:0019915">
    <property type="term" value="P:lipid storage"/>
    <property type="evidence" value="ECO:0007669"/>
    <property type="project" value="InterPro"/>
</dbReference>
<proteinExistence type="inferred from homology"/>
<keyword evidence="3" id="KW-0551">Lipid droplet</keyword>
<dbReference type="Pfam" id="PF10230">
    <property type="entry name" value="LIDHydrolase"/>
    <property type="match status" value="1"/>
</dbReference>
<evidence type="ECO:0000313" key="6">
    <source>
        <dbReference type="Proteomes" id="UP000077315"/>
    </source>
</evidence>
<dbReference type="AlphaFoldDB" id="A0A167KNA0"/>
<dbReference type="InParanoid" id="A0A167KNA0"/>
<name>A0A167KNA0_PHYB8</name>
<dbReference type="GO" id="GO:0016298">
    <property type="term" value="F:lipase activity"/>
    <property type="evidence" value="ECO:0007669"/>
    <property type="project" value="InterPro"/>
</dbReference>
<dbReference type="GeneID" id="28993437"/>
<evidence type="ECO:0000256" key="2">
    <source>
        <dbReference type="ARBA" id="ARBA00008300"/>
    </source>
</evidence>
<dbReference type="Proteomes" id="UP000077315">
    <property type="component" value="Unassembled WGS sequence"/>
</dbReference>
<evidence type="ECO:0000313" key="5">
    <source>
        <dbReference type="EMBL" id="OAD68485.1"/>
    </source>
</evidence>
<dbReference type="PANTHER" id="PTHR13390:SF0">
    <property type="entry name" value="LIPID DROPLET-ASSOCIATED HYDROLASE"/>
    <property type="match status" value="1"/>
</dbReference>
<keyword evidence="6" id="KW-1185">Reference proteome</keyword>
<dbReference type="EMBL" id="KV440995">
    <property type="protein sequence ID" value="OAD68485.1"/>
    <property type="molecule type" value="Genomic_DNA"/>
</dbReference>
<evidence type="ECO:0000256" key="3">
    <source>
        <dbReference type="ARBA" id="ARBA00022677"/>
    </source>
</evidence>
<dbReference type="SUPFAM" id="SSF53474">
    <property type="entry name" value="alpha/beta-Hydrolases"/>
    <property type="match status" value="1"/>
</dbReference>
<evidence type="ECO:0008006" key="7">
    <source>
        <dbReference type="Google" id="ProtNLM"/>
    </source>
</evidence>
<protein>
    <recommendedName>
        <fullName evidence="7">Serine aminopeptidase S33 domain-containing protein</fullName>
    </recommendedName>
</protein>
<dbReference type="InterPro" id="IPR029058">
    <property type="entry name" value="AB_hydrolase_fold"/>
</dbReference>
<evidence type="ECO:0000256" key="1">
    <source>
        <dbReference type="ARBA" id="ARBA00004502"/>
    </source>
</evidence>
<dbReference type="RefSeq" id="XP_018286525.1">
    <property type="nucleotide sequence ID" value="XM_018432531.1"/>
</dbReference>
<dbReference type="PANTHER" id="PTHR13390">
    <property type="entry name" value="LIPASE"/>
    <property type="match status" value="1"/>
</dbReference>
<gene>
    <name evidence="5" type="ORF">PHYBLDRAFT_150657</name>
</gene>
<organism evidence="5 6">
    <name type="scientific">Phycomyces blakesleeanus (strain ATCC 8743b / DSM 1359 / FGSC 10004 / NBRC 33097 / NRRL 1555)</name>
    <dbReference type="NCBI Taxonomy" id="763407"/>
    <lineage>
        <taxon>Eukaryota</taxon>
        <taxon>Fungi</taxon>
        <taxon>Fungi incertae sedis</taxon>
        <taxon>Mucoromycota</taxon>
        <taxon>Mucoromycotina</taxon>
        <taxon>Mucoromycetes</taxon>
        <taxon>Mucorales</taxon>
        <taxon>Phycomycetaceae</taxon>
        <taxon>Phycomyces</taxon>
    </lineage>
</organism>
<dbReference type="STRING" id="763407.A0A167KNA0"/>
<dbReference type="InterPro" id="IPR019363">
    <property type="entry name" value="LDAH"/>
</dbReference>
<sequence>MQSLNSFCTPLRAVWTVNNEPTETLWWPVKESSKNSYKIVLFFIPGNPGLVEYYTRFLEDIYQTTESKLEIYGVSHLGHSVGHHSEIPNKVKKDEPYSLQEQIDHKIACFDELCANKPPNTHYILMGHSMGSYVCAEVLKARQTANIGRLIALFPTLREIALTPNGVAMTRLLSSIPLGLISNAASLASYIPSPIRQAITGLVTGQTEPCVRVTAHQLMNGSVVKNVIHMAVQEMETIKALDHDFYDSHVDKFIIYYSKNDQWAPEDHFEYMKEKFPKAQIHLCPENLPHAFILESGHSQYMAKKVVTWIDEYSE</sequence>
<dbReference type="GO" id="GO:0005811">
    <property type="term" value="C:lipid droplet"/>
    <property type="evidence" value="ECO:0007669"/>
    <property type="project" value="UniProtKB-SubCell"/>
</dbReference>
<comment type="subcellular location">
    <subcellularLocation>
        <location evidence="1">Lipid droplet</location>
    </subcellularLocation>
</comment>